<dbReference type="Proteomes" id="UP001162162">
    <property type="component" value="Unassembled WGS sequence"/>
</dbReference>
<proteinExistence type="predicted"/>
<feature type="compositionally biased region" description="Polar residues" evidence="1">
    <location>
        <begin position="45"/>
        <end position="57"/>
    </location>
</feature>
<evidence type="ECO:0000313" key="2">
    <source>
        <dbReference type="EMBL" id="KAJ8939759.1"/>
    </source>
</evidence>
<evidence type="ECO:0000256" key="1">
    <source>
        <dbReference type="SAM" id="MobiDB-lite"/>
    </source>
</evidence>
<feature type="region of interest" description="Disordered" evidence="1">
    <location>
        <begin position="36"/>
        <end position="57"/>
    </location>
</feature>
<gene>
    <name evidence="2" type="ORF">NQ318_004173</name>
</gene>
<name>A0AAV8XM96_9CUCU</name>
<reference evidence="2" key="1">
    <citation type="journal article" date="2023" name="Insect Mol. Biol.">
        <title>Genome sequencing provides insights into the evolution of gene families encoding plant cell wall-degrading enzymes in longhorned beetles.</title>
        <authorList>
            <person name="Shin N.R."/>
            <person name="Okamura Y."/>
            <person name="Kirsch R."/>
            <person name="Pauchet Y."/>
        </authorList>
    </citation>
    <scope>NUCLEOTIDE SEQUENCE</scope>
    <source>
        <strain evidence="2">AMC_N1</strain>
    </source>
</reference>
<evidence type="ECO:0000313" key="3">
    <source>
        <dbReference type="Proteomes" id="UP001162162"/>
    </source>
</evidence>
<sequence>MRGRLELRRLNSFGIMGSNLSASRRRSKQWCTRRHVMGSGPHENLLSSPQIKPQSNGSVRISLSNGLSKNFAKSTSDLTGYFDADNRIMINVNHDKKSEAPNGILKNGGGNTNTLPTPTNHKPLVQQKSITFGEILLLRSNNRQVKYDVSPRLPCENTRRPVVIKDRPMVTS</sequence>
<feature type="compositionally biased region" description="Low complexity" evidence="1">
    <location>
        <begin position="112"/>
        <end position="121"/>
    </location>
</feature>
<organism evidence="2 3">
    <name type="scientific">Aromia moschata</name>
    <dbReference type="NCBI Taxonomy" id="1265417"/>
    <lineage>
        <taxon>Eukaryota</taxon>
        <taxon>Metazoa</taxon>
        <taxon>Ecdysozoa</taxon>
        <taxon>Arthropoda</taxon>
        <taxon>Hexapoda</taxon>
        <taxon>Insecta</taxon>
        <taxon>Pterygota</taxon>
        <taxon>Neoptera</taxon>
        <taxon>Endopterygota</taxon>
        <taxon>Coleoptera</taxon>
        <taxon>Polyphaga</taxon>
        <taxon>Cucujiformia</taxon>
        <taxon>Chrysomeloidea</taxon>
        <taxon>Cerambycidae</taxon>
        <taxon>Cerambycinae</taxon>
        <taxon>Callichromatini</taxon>
        <taxon>Aromia</taxon>
    </lineage>
</organism>
<comment type="caution">
    <text evidence="2">The sequence shown here is derived from an EMBL/GenBank/DDBJ whole genome shotgun (WGS) entry which is preliminary data.</text>
</comment>
<dbReference type="EMBL" id="JAPWTK010000471">
    <property type="protein sequence ID" value="KAJ8939759.1"/>
    <property type="molecule type" value="Genomic_DNA"/>
</dbReference>
<dbReference type="AlphaFoldDB" id="A0AAV8XM96"/>
<protein>
    <submittedName>
        <fullName evidence="2">Uncharacterized protein</fullName>
    </submittedName>
</protein>
<keyword evidence="3" id="KW-1185">Reference proteome</keyword>
<accession>A0AAV8XM96</accession>
<feature type="region of interest" description="Disordered" evidence="1">
    <location>
        <begin position="99"/>
        <end position="121"/>
    </location>
</feature>